<sequence>MKTFKDLQFDPHKVGVGTHAQMYFDNGYGVSVVCGELFYSNGIDTYEVAILHNGYITYSTDITSDVLGDQTADEVSEIMRRVQKLK</sequence>
<name>A0ABQ6S2F0_9BACT</name>
<dbReference type="Proteomes" id="UP000324870">
    <property type="component" value="Unassembled WGS sequence"/>
</dbReference>
<protein>
    <submittedName>
        <fullName evidence="1">Uncharacterized protein</fullName>
    </submittedName>
</protein>
<organism evidence="1 2">
    <name type="scientific">Alistipes finegoldii</name>
    <dbReference type="NCBI Taxonomy" id="214856"/>
    <lineage>
        <taxon>Bacteria</taxon>
        <taxon>Pseudomonadati</taxon>
        <taxon>Bacteroidota</taxon>
        <taxon>Bacteroidia</taxon>
        <taxon>Bacteroidales</taxon>
        <taxon>Rikenellaceae</taxon>
        <taxon>Alistipes</taxon>
    </lineage>
</organism>
<dbReference type="RefSeq" id="WP_130063233.1">
    <property type="nucleotide sequence ID" value="NZ_RCXA01000018.1"/>
</dbReference>
<comment type="caution">
    <text evidence="1">The sequence shown here is derived from an EMBL/GenBank/DDBJ whole genome shotgun (WGS) entry which is preliminary data.</text>
</comment>
<evidence type="ECO:0000313" key="1">
    <source>
        <dbReference type="EMBL" id="KAA3158803.1"/>
    </source>
</evidence>
<reference evidence="1 2" key="1">
    <citation type="journal article" date="2019" name="Nat. Med.">
        <title>A library of human gut bacterial isolates paired with longitudinal multiomics data enables mechanistic microbiome research.</title>
        <authorList>
            <person name="Poyet M."/>
            <person name="Groussin M."/>
            <person name="Gibbons S.M."/>
            <person name="Avila-Pacheco J."/>
            <person name="Jiang X."/>
            <person name="Kearney S.M."/>
            <person name="Perrotta A.R."/>
            <person name="Berdy B."/>
            <person name="Zhao S."/>
            <person name="Lieberman T.D."/>
            <person name="Swanson P.K."/>
            <person name="Smith M."/>
            <person name="Roesemann S."/>
            <person name="Alexander J.E."/>
            <person name="Rich S.A."/>
            <person name="Livny J."/>
            <person name="Vlamakis H."/>
            <person name="Clish C."/>
            <person name="Bullock K."/>
            <person name="Deik A."/>
            <person name="Scott J."/>
            <person name="Pierce K.A."/>
            <person name="Xavier R.J."/>
            <person name="Alm E.J."/>
        </authorList>
    </citation>
    <scope>NUCLEOTIDE SEQUENCE [LARGE SCALE GENOMIC DNA]</scope>
    <source>
        <strain evidence="1 2">BIOML-A1</strain>
    </source>
</reference>
<dbReference type="EMBL" id="VVND01000015">
    <property type="protein sequence ID" value="KAA3158803.1"/>
    <property type="molecule type" value="Genomic_DNA"/>
</dbReference>
<proteinExistence type="predicted"/>
<gene>
    <name evidence="1" type="ORF">F2A26_09685</name>
</gene>
<keyword evidence="2" id="KW-1185">Reference proteome</keyword>
<evidence type="ECO:0000313" key="2">
    <source>
        <dbReference type="Proteomes" id="UP000324870"/>
    </source>
</evidence>
<accession>A0ABQ6S2F0</accession>